<feature type="transmembrane region" description="Helical" evidence="1">
    <location>
        <begin position="12"/>
        <end position="32"/>
    </location>
</feature>
<feature type="transmembrane region" description="Helical" evidence="1">
    <location>
        <begin position="94"/>
        <end position="116"/>
    </location>
</feature>
<evidence type="ECO:0000313" key="3">
    <source>
        <dbReference type="EMBL" id="RXG25751.1"/>
    </source>
</evidence>
<dbReference type="EMBL" id="QOVK01000002">
    <property type="protein sequence ID" value="RXG25751.1"/>
    <property type="molecule type" value="Genomic_DNA"/>
</dbReference>
<gene>
    <name evidence="3" type="ORF">DSM02_921</name>
</gene>
<dbReference type="RefSeq" id="WP_128764529.1">
    <property type="nucleotide sequence ID" value="NZ_JBHUOO010000044.1"/>
</dbReference>
<keyword evidence="1" id="KW-0812">Transmembrane</keyword>
<feature type="domain" description="DUF1206" evidence="2">
    <location>
        <begin position="187"/>
        <end position="253"/>
    </location>
</feature>
<feature type="transmembrane region" description="Helical" evidence="1">
    <location>
        <begin position="189"/>
        <end position="208"/>
    </location>
</feature>
<comment type="caution">
    <text evidence="3">The sequence shown here is derived from an EMBL/GenBank/DDBJ whole genome shotgun (WGS) entry which is preliminary data.</text>
</comment>
<dbReference type="OrthoDB" id="1490880at2"/>
<feature type="transmembrane region" description="Helical" evidence="1">
    <location>
        <begin position="136"/>
        <end position="157"/>
    </location>
</feature>
<reference evidence="3 4" key="1">
    <citation type="submission" date="2018-07" db="EMBL/GenBank/DDBJ databases">
        <title>Leeuwenhoekiella genomics.</title>
        <authorList>
            <person name="Tahon G."/>
            <person name="Willems A."/>
        </authorList>
    </citation>
    <scope>NUCLEOTIDE SEQUENCE [LARGE SCALE GENOMIC DNA]</scope>
    <source>
        <strain evidence="3 4">LMG 29608</strain>
    </source>
</reference>
<protein>
    <recommendedName>
        <fullName evidence="2">DUF1206 domain-containing protein</fullName>
    </recommendedName>
</protein>
<organism evidence="3 4">
    <name type="scientific">Leeuwenhoekiella polynyae</name>
    <dbReference type="NCBI Taxonomy" id="1550906"/>
    <lineage>
        <taxon>Bacteria</taxon>
        <taxon>Pseudomonadati</taxon>
        <taxon>Bacteroidota</taxon>
        <taxon>Flavobacteriia</taxon>
        <taxon>Flavobacteriales</taxon>
        <taxon>Flavobacteriaceae</taxon>
        <taxon>Leeuwenhoekiella</taxon>
    </lineage>
</organism>
<keyword evidence="1" id="KW-0472">Membrane</keyword>
<keyword evidence="1" id="KW-1133">Transmembrane helix</keyword>
<proteinExistence type="predicted"/>
<evidence type="ECO:0000313" key="4">
    <source>
        <dbReference type="Proteomes" id="UP000289859"/>
    </source>
</evidence>
<sequence length="258" mass="27436">MNNKKEKFARAGMVAKGAVYAIIGLLTAMAAFNLGGSKSGSDNVLQFLGQQSYGKVLLGVLALGLFGYTFYRFYEAINGPGDSWSELKGFFKRAGYIVSGFFYGALGYTAAKMVLGNSSASGGSDSMVSTLMSKPYGPYLVGFVALCLAGKAIFQLYKAYSGKFREDVQESDLSSKEQKTLIRAGKIGFTARGIVSGIVAFLFFKVALGEGGDTGGKVAAFEFLQNNFGASVMGIVALGLVAYAVFMFIQAKYAQIRI</sequence>
<keyword evidence="4" id="KW-1185">Reference proteome</keyword>
<accession>A0A4Q0PFZ4</accession>
<dbReference type="AlphaFoldDB" id="A0A4Q0PFZ4"/>
<feature type="transmembrane region" description="Helical" evidence="1">
    <location>
        <begin position="52"/>
        <end position="74"/>
    </location>
</feature>
<dbReference type="Proteomes" id="UP000289859">
    <property type="component" value="Unassembled WGS sequence"/>
</dbReference>
<name>A0A4Q0PFZ4_9FLAO</name>
<dbReference type="InterPro" id="IPR009597">
    <property type="entry name" value="DUF1206"/>
</dbReference>
<feature type="domain" description="DUF1206" evidence="2">
    <location>
        <begin position="11"/>
        <end position="77"/>
    </location>
</feature>
<evidence type="ECO:0000259" key="2">
    <source>
        <dbReference type="Pfam" id="PF06724"/>
    </source>
</evidence>
<feature type="domain" description="DUF1206" evidence="2">
    <location>
        <begin position="94"/>
        <end position="161"/>
    </location>
</feature>
<dbReference type="Pfam" id="PF06724">
    <property type="entry name" value="DUF1206"/>
    <property type="match status" value="3"/>
</dbReference>
<evidence type="ECO:0000256" key="1">
    <source>
        <dbReference type="SAM" id="Phobius"/>
    </source>
</evidence>
<feature type="transmembrane region" description="Helical" evidence="1">
    <location>
        <begin position="228"/>
        <end position="249"/>
    </location>
</feature>